<comment type="caution">
    <text evidence="3">The sequence shown here is derived from an EMBL/GenBank/DDBJ whole genome shotgun (WGS) entry which is preliminary data.</text>
</comment>
<evidence type="ECO:0000313" key="4">
    <source>
        <dbReference type="Proteomes" id="UP000823616"/>
    </source>
</evidence>
<evidence type="ECO:0000256" key="2">
    <source>
        <dbReference type="SAM" id="Phobius"/>
    </source>
</evidence>
<feature type="region of interest" description="Disordered" evidence="1">
    <location>
        <begin position="75"/>
        <end position="107"/>
    </location>
</feature>
<keyword evidence="2" id="KW-1133">Transmembrane helix</keyword>
<proteinExistence type="predicted"/>
<organism evidence="3 4">
    <name type="scientific">Candidatus Avitreponema avistercoris</name>
    <dbReference type="NCBI Taxonomy" id="2840705"/>
    <lineage>
        <taxon>Bacteria</taxon>
        <taxon>Pseudomonadati</taxon>
        <taxon>Spirochaetota</taxon>
        <taxon>Spirochaetia</taxon>
        <taxon>Spirochaetales</taxon>
        <taxon>Candidatus Avitreponema</taxon>
    </lineage>
</organism>
<sequence length="107" mass="11409">MSRRYSFYYAASAYLLYLVYGMVADIKNGVSENTAVSVAAAIFFAVAAGGIAWYAWRGSKAEKLAAEKAAREEREKAIAESEAAESEETAVLSSADTPEPPDASAKT</sequence>
<name>A0A9D9EQ33_9SPIR</name>
<reference evidence="3" key="1">
    <citation type="submission" date="2020-10" db="EMBL/GenBank/DDBJ databases">
        <authorList>
            <person name="Gilroy R."/>
        </authorList>
    </citation>
    <scope>NUCLEOTIDE SEQUENCE</scope>
    <source>
        <strain evidence="3">B3-4054</strain>
    </source>
</reference>
<reference evidence="3" key="2">
    <citation type="journal article" date="2021" name="PeerJ">
        <title>Extensive microbial diversity within the chicken gut microbiome revealed by metagenomics and culture.</title>
        <authorList>
            <person name="Gilroy R."/>
            <person name="Ravi A."/>
            <person name="Getino M."/>
            <person name="Pursley I."/>
            <person name="Horton D.L."/>
            <person name="Alikhan N.F."/>
            <person name="Baker D."/>
            <person name="Gharbi K."/>
            <person name="Hall N."/>
            <person name="Watson M."/>
            <person name="Adriaenssens E.M."/>
            <person name="Foster-Nyarko E."/>
            <person name="Jarju S."/>
            <person name="Secka A."/>
            <person name="Antonio M."/>
            <person name="Oren A."/>
            <person name="Chaudhuri R.R."/>
            <person name="La Ragione R."/>
            <person name="Hildebrand F."/>
            <person name="Pallen M.J."/>
        </authorList>
    </citation>
    <scope>NUCLEOTIDE SEQUENCE</scope>
    <source>
        <strain evidence="3">B3-4054</strain>
    </source>
</reference>
<evidence type="ECO:0000313" key="3">
    <source>
        <dbReference type="EMBL" id="MBO8450635.1"/>
    </source>
</evidence>
<protein>
    <submittedName>
        <fullName evidence="3">Uncharacterized protein</fullName>
    </submittedName>
</protein>
<dbReference type="AlphaFoldDB" id="A0A9D9EQ33"/>
<evidence type="ECO:0000256" key="1">
    <source>
        <dbReference type="SAM" id="MobiDB-lite"/>
    </source>
</evidence>
<feature type="transmembrane region" description="Helical" evidence="2">
    <location>
        <begin position="7"/>
        <end position="23"/>
    </location>
</feature>
<gene>
    <name evidence="3" type="ORF">IAA96_05965</name>
</gene>
<dbReference type="EMBL" id="JADIMS010000109">
    <property type="protein sequence ID" value="MBO8450635.1"/>
    <property type="molecule type" value="Genomic_DNA"/>
</dbReference>
<keyword evidence="2" id="KW-0472">Membrane</keyword>
<feature type="transmembrane region" description="Helical" evidence="2">
    <location>
        <begin position="35"/>
        <end position="56"/>
    </location>
</feature>
<accession>A0A9D9EQ33</accession>
<dbReference type="Proteomes" id="UP000823616">
    <property type="component" value="Unassembled WGS sequence"/>
</dbReference>
<keyword evidence="2" id="KW-0812">Transmembrane</keyword>